<protein>
    <recommendedName>
        <fullName evidence="5">Telomere-associated protein Rif1 N-terminal domain-containing protein</fullName>
    </recommendedName>
</protein>
<reference evidence="3 4" key="1">
    <citation type="submission" date="2016-03" db="EMBL/GenBank/DDBJ databases">
        <title>Whole genome sequencing of Grifola frondosa 9006-11.</title>
        <authorList>
            <person name="Min B."/>
            <person name="Park H."/>
            <person name="Kim J.-G."/>
            <person name="Cho H."/>
            <person name="Oh Y.-L."/>
            <person name="Kong W.-S."/>
            <person name="Choi I.-G."/>
        </authorList>
    </citation>
    <scope>NUCLEOTIDE SEQUENCE [LARGE SCALE GENOMIC DNA]</scope>
    <source>
        <strain evidence="3 4">9006-11</strain>
    </source>
</reference>
<dbReference type="Proteomes" id="UP000092993">
    <property type="component" value="Unassembled WGS sequence"/>
</dbReference>
<comment type="caution">
    <text evidence="3">The sequence shown here is derived from an EMBL/GenBank/DDBJ whole genome shotgun (WGS) entry which is preliminary data.</text>
</comment>
<dbReference type="OrthoDB" id="2591260at2759"/>
<name>A0A1C7LWD9_GRIFR</name>
<keyword evidence="2" id="KW-0812">Transmembrane</keyword>
<feature type="region of interest" description="Disordered" evidence="1">
    <location>
        <begin position="1234"/>
        <end position="1256"/>
    </location>
</feature>
<evidence type="ECO:0008006" key="5">
    <source>
        <dbReference type="Google" id="ProtNLM"/>
    </source>
</evidence>
<evidence type="ECO:0000256" key="2">
    <source>
        <dbReference type="SAM" id="Phobius"/>
    </source>
</evidence>
<evidence type="ECO:0000313" key="3">
    <source>
        <dbReference type="EMBL" id="OBZ68972.1"/>
    </source>
</evidence>
<organism evidence="3 4">
    <name type="scientific">Grifola frondosa</name>
    <name type="common">Maitake</name>
    <name type="synonym">Polyporus frondosus</name>
    <dbReference type="NCBI Taxonomy" id="5627"/>
    <lineage>
        <taxon>Eukaryota</taxon>
        <taxon>Fungi</taxon>
        <taxon>Dikarya</taxon>
        <taxon>Basidiomycota</taxon>
        <taxon>Agaricomycotina</taxon>
        <taxon>Agaricomycetes</taxon>
        <taxon>Polyporales</taxon>
        <taxon>Grifolaceae</taxon>
        <taxon>Grifola</taxon>
    </lineage>
</organism>
<keyword evidence="2" id="KW-0472">Membrane</keyword>
<feature type="transmembrane region" description="Helical" evidence="2">
    <location>
        <begin position="377"/>
        <end position="397"/>
    </location>
</feature>
<dbReference type="OMA" id="YGQVTPH"/>
<gene>
    <name evidence="3" type="ORF">A0H81_11315</name>
</gene>
<evidence type="ECO:0000313" key="4">
    <source>
        <dbReference type="Proteomes" id="UP000092993"/>
    </source>
</evidence>
<keyword evidence="4" id="KW-1185">Reference proteome</keyword>
<feature type="region of interest" description="Disordered" evidence="1">
    <location>
        <begin position="1428"/>
        <end position="1474"/>
    </location>
</feature>
<sequence length="1512" mass="167945">MPQGEGELHHTIPRVAWSETHQYHTVTSGPCRTPSLEASASKPPPPKSILKKISYPLLPLLEEAQREVTPEPSDPLSDLHYLDGPVTRVLQADASLRETIEAYSILTARVRARAFEDPLAAAAGEGRREEAAVITLPSPKESPRKKVGMSAEQVKHARDLYTVSHAAMKFLALVFTLPAVSQVFTDKQLGFILTQVLAIPLANEIPTPNARKTCALAIWLIQIQRLSIEVLTPAVDRIAYALRRGIDGELGKEGKKGSTSDGLRAVHDLSLYQPALFAPAFVKLLPGVLSNLLAPTTGMRAQACHALGGFTLALASLPSSVVHTRVANMISEYLALPRVEAGASNKPLSPSKDPAIVRTLRQTLQATDPTYAAQGPVWAWCVLANFIVLLGPALYTVDRVTRTISALLSVGIRHQKSGVRGLACVVWRCLTWAYFRPPPVKLPAMTEDEDGLEEDDERAQEYEKEDMRRYEQRKENAWKIVMTIVEMGAGVATIGALLGDGMTEEATLRRALSVLRDMTKTGSNACLDALDMMCQLVSVDVEKEWEPYRLLPRGLFSVYPGLLTADYNSLGHAVRPVADQCLTIEDVRSLTRDELSIDWVFDELLEIWQSALFSQQWAWGDDIPDIVLTPWLGLLRANVATLQDADDEEGTVTLALRATMVLMDILKDDQHDFSVRSDPTIFDVPTSPAIPHSSKTMKILPECRWGYAIKLLLVRELWSTVKAIFPKDALCEPAEKLVRTLNRWERHLVGDVYSTDEVRQQWGYLCAEALFTCDVIELESFWDGRKSSRKRKFQRDWTEGVRCVVWHAFLEKWRECTGSWEAAVVLLSVPFIDANAWEMSNDDLEAWDEFLRNTIDRALDYGVDSVTVVDQVAMAISSNHAPASVSATRVADLLLSHLEIIEARQVPSDLFEFVNDILIWSYPPAPRNKVTIMWLIRSLTRIIDACPVELSQAMLELIQHGVCTWIMDDYEVCEIDGYAMDILTLYQTILVSMQSLPCSMSVLEVLTPFLEAAFSGRADKPASVAQAFDDFWNATYGEFPEPSSGWPDRIQGCLDALARTQDIPRSTLFTASKAEKVTADADQEKLLDDADDGLDYPDSEDEIETNLLLPPSSPAVKLAACFLLSSPRSPSPLFAELPSISEPPSTPKSTTRDLTPSTPSPPHKSSTKDYISLLEPQSPLIPSPSRTPVTPRRSPQSASRSHRRVRALRVIRRISPLPAIASFAERLAMRSPGLNVSSLGKEPSMRTLKTRKRPDDRGDMQVHMFLQGSSRAIKASLLGDVSPTSNLADSSESSPSSSQSAILAMTPVSRKRKSAFFEAVEVPTFRDFLKFRRHSSLAFAAPSDRSVLRLRRTRSATKLSTEMAFERLGYTPKKLRMSDEYELEETEELEEPASPFVFSPLRAVRGSQMIGSDDSIMFASPTKKVDLPSDDDPHLGQVTPHHLVSPAIRRVQDLDYDPPSDDSNMSASPSREAVARKNVMLSHHLSKRFMRVTPLNMLQHSTTQFSSLESDL</sequence>
<feature type="region of interest" description="Disordered" evidence="1">
    <location>
        <begin position="23"/>
        <end position="48"/>
    </location>
</feature>
<keyword evidence="2" id="KW-1133">Transmembrane helix</keyword>
<dbReference type="EMBL" id="LUGG01000019">
    <property type="protein sequence ID" value="OBZ68972.1"/>
    <property type="molecule type" value="Genomic_DNA"/>
</dbReference>
<feature type="region of interest" description="Disordered" evidence="1">
    <location>
        <begin position="1134"/>
        <end position="1204"/>
    </location>
</feature>
<evidence type="ECO:0000256" key="1">
    <source>
        <dbReference type="SAM" id="MobiDB-lite"/>
    </source>
</evidence>
<feature type="compositionally biased region" description="Low complexity" evidence="1">
    <location>
        <begin position="1183"/>
        <end position="1199"/>
    </location>
</feature>
<proteinExistence type="predicted"/>
<accession>A0A1C7LWD9</accession>
<dbReference type="STRING" id="5627.A0A1C7LWD9"/>
<feature type="transmembrane region" description="Helical" evidence="2">
    <location>
        <begin position="477"/>
        <end position="499"/>
    </location>
</feature>